<reference evidence="1" key="1">
    <citation type="submission" date="2020-10" db="EMBL/GenBank/DDBJ databases">
        <authorList>
            <person name="Castelo-Branco R."/>
            <person name="Eusebio N."/>
            <person name="Adriana R."/>
            <person name="Vieira A."/>
            <person name="Brugerolle De Fraissinette N."/>
            <person name="Rezende De Castro R."/>
            <person name="Schneider M.P."/>
            <person name="Vasconcelos V."/>
            <person name="Leao P.N."/>
        </authorList>
    </citation>
    <scope>NUCLEOTIDE SEQUENCE</scope>
    <source>
        <strain evidence="1">LEGE 07157</strain>
    </source>
</reference>
<dbReference type="Proteomes" id="UP000654482">
    <property type="component" value="Unassembled WGS sequence"/>
</dbReference>
<protein>
    <submittedName>
        <fullName evidence="1">DUF937 domain-containing protein</fullName>
    </submittedName>
</protein>
<evidence type="ECO:0000313" key="1">
    <source>
        <dbReference type="EMBL" id="MBE9118429.1"/>
    </source>
</evidence>
<dbReference type="RefSeq" id="WP_194031513.1">
    <property type="nucleotide sequence ID" value="NZ_JADEWZ010000046.1"/>
</dbReference>
<gene>
    <name evidence="1" type="ORF">IQ249_21285</name>
</gene>
<dbReference type="EMBL" id="JADEWZ010000046">
    <property type="protein sequence ID" value="MBE9118429.1"/>
    <property type="molecule type" value="Genomic_DNA"/>
</dbReference>
<accession>A0A8J7J630</accession>
<organism evidence="1 2">
    <name type="scientific">Lusitaniella coriacea LEGE 07157</name>
    <dbReference type="NCBI Taxonomy" id="945747"/>
    <lineage>
        <taxon>Bacteria</taxon>
        <taxon>Bacillati</taxon>
        <taxon>Cyanobacteriota</taxon>
        <taxon>Cyanophyceae</taxon>
        <taxon>Spirulinales</taxon>
        <taxon>Lusitaniellaceae</taxon>
        <taxon>Lusitaniella</taxon>
    </lineage>
</organism>
<name>A0A8J7J630_9CYAN</name>
<keyword evidence="2" id="KW-1185">Reference proteome</keyword>
<proteinExistence type="predicted"/>
<sequence length="173" mass="18743">MSLFDTILGAIDNPDLKANSNQLGTIFNTVQQLSQNSNANPETVQSAMAIVGKHVRSSLQERRNTQGEQQAQSIVNQFGGTQPSNQAVQMLFSAPQIQQIVQEVERSTGLNPGTIQSLLPMLVPLVLNFLQSGARKQNSQGSNPVLNNFLDSDGDGDVDLMDAMKMASKYLNP</sequence>
<dbReference type="AlphaFoldDB" id="A0A8J7J630"/>
<dbReference type="Pfam" id="PF06078">
    <property type="entry name" value="DUF937"/>
    <property type="match status" value="1"/>
</dbReference>
<comment type="caution">
    <text evidence="1">The sequence shown here is derived from an EMBL/GenBank/DDBJ whole genome shotgun (WGS) entry which is preliminary data.</text>
</comment>
<dbReference type="InterPro" id="IPR009282">
    <property type="entry name" value="DUF937"/>
</dbReference>
<evidence type="ECO:0000313" key="2">
    <source>
        <dbReference type="Proteomes" id="UP000654482"/>
    </source>
</evidence>